<evidence type="ECO:0000313" key="2">
    <source>
        <dbReference type="EMBL" id="OGH67783.1"/>
    </source>
</evidence>
<dbReference type="InterPro" id="IPR013783">
    <property type="entry name" value="Ig-like_fold"/>
</dbReference>
<feature type="domain" description="Sporulation stage II protein D amidase enhancer LytB N-terminal" evidence="1">
    <location>
        <begin position="301"/>
        <end position="390"/>
    </location>
</feature>
<proteinExistence type="predicted"/>
<dbReference type="Proteomes" id="UP000176532">
    <property type="component" value="Unassembled WGS sequence"/>
</dbReference>
<dbReference type="Gene3D" id="2.60.40.10">
    <property type="entry name" value="Immunoglobulins"/>
    <property type="match status" value="1"/>
</dbReference>
<evidence type="ECO:0000313" key="3">
    <source>
        <dbReference type="Proteomes" id="UP000176532"/>
    </source>
</evidence>
<organism evidence="2 3">
    <name type="scientific">Candidatus Magasanikbacteria bacterium RIFCSPHIGHO2_02_FULL_50_9b</name>
    <dbReference type="NCBI Taxonomy" id="1798682"/>
    <lineage>
        <taxon>Bacteria</taxon>
        <taxon>Candidatus Magasanikiibacteriota</taxon>
    </lineage>
</organism>
<dbReference type="Pfam" id="PF08486">
    <property type="entry name" value="SpoIID"/>
    <property type="match status" value="1"/>
</dbReference>
<dbReference type="EMBL" id="MFQD01000034">
    <property type="protein sequence ID" value="OGH67783.1"/>
    <property type="molecule type" value="Genomic_DNA"/>
</dbReference>
<sequence>MKFQKLIFSFIIFCTLLVVSVPHDVRAAAKKASIKKVLIKKKVTTKKVAVAKPSQPKYAASLLIASATELKLSPLESITLRLGFKNTGTASWKSREIVLLGTDGALFATSTWPTTSTPVRIADGSLTSGRLEFYDIVLTAPDAPGAYQLRTQLIADGQPVAGTTVTIPIEIVISGSNTEVSQQLLPEPRIRVSLGKVEGPTALRVSAGNYTIALLDGTPIGALSLGDKALFEYDHAGKMYLYTFSAVVTTSTQPFRLAAIDADARFVLPDKTEAATWNKSIIYNEYRGSFELRWSDKIPGIWMVNELPIELYLKGLIETGNAESAELHKSVYTAARTYAYIHLPDGKRYIDRIWDVHAVWDQYYKGYAAERVNPNGVKAVDETRGLLVTYENKPVVTPYFTRSNGMTRGWKAAWGGTDKPWLQPVIAVHDQGKKLWGHGVGMSTQDAKFRILKDNWTHEQVLTYYYTGVQLKRVYE</sequence>
<dbReference type="AlphaFoldDB" id="A0A1F6M8C1"/>
<dbReference type="STRING" id="1798682.A3C15_02915"/>
<dbReference type="InterPro" id="IPR013693">
    <property type="entry name" value="SpoIID/LytB_N"/>
</dbReference>
<protein>
    <recommendedName>
        <fullName evidence="1">Sporulation stage II protein D amidase enhancer LytB N-terminal domain-containing protein</fullName>
    </recommendedName>
</protein>
<comment type="caution">
    <text evidence="2">The sequence shown here is derived from an EMBL/GenBank/DDBJ whole genome shotgun (WGS) entry which is preliminary data.</text>
</comment>
<evidence type="ECO:0000259" key="1">
    <source>
        <dbReference type="Pfam" id="PF08486"/>
    </source>
</evidence>
<gene>
    <name evidence="2" type="ORF">A3C15_02915</name>
</gene>
<reference evidence="2 3" key="1">
    <citation type="journal article" date="2016" name="Nat. Commun.">
        <title>Thousands of microbial genomes shed light on interconnected biogeochemical processes in an aquifer system.</title>
        <authorList>
            <person name="Anantharaman K."/>
            <person name="Brown C.T."/>
            <person name="Hug L.A."/>
            <person name="Sharon I."/>
            <person name="Castelle C.J."/>
            <person name="Probst A.J."/>
            <person name="Thomas B.C."/>
            <person name="Singh A."/>
            <person name="Wilkins M.J."/>
            <person name="Karaoz U."/>
            <person name="Brodie E.L."/>
            <person name="Williams K.H."/>
            <person name="Hubbard S.S."/>
            <person name="Banfield J.F."/>
        </authorList>
    </citation>
    <scope>NUCLEOTIDE SEQUENCE [LARGE SCALE GENOMIC DNA]</scope>
</reference>
<accession>A0A1F6M8C1</accession>
<name>A0A1F6M8C1_9BACT</name>